<organism evidence="1 2">
    <name type="scientific">Racocetra persica</name>
    <dbReference type="NCBI Taxonomy" id="160502"/>
    <lineage>
        <taxon>Eukaryota</taxon>
        <taxon>Fungi</taxon>
        <taxon>Fungi incertae sedis</taxon>
        <taxon>Mucoromycota</taxon>
        <taxon>Glomeromycotina</taxon>
        <taxon>Glomeromycetes</taxon>
        <taxon>Diversisporales</taxon>
        <taxon>Gigasporaceae</taxon>
        <taxon>Racocetra</taxon>
    </lineage>
</organism>
<gene>
    <name evidence="1" type="ORF">RPERSI_LOCUS30269</name>
</gene>
<evidence type="ECO:0000313" key="1">
    <source>
        <dbReference type="EMBL" id="CAG8837339.1"/>
    </source>
</evidence>
<keyword evidence="2" id="KW-1185">Reference proteome</keyword>
<feature type="non-terminal residue" evidence="1">
    <location>
        <position position="1"/>
    </location>
</feature>
<proteinExistence type="predicted"/>
<reference evidence="1" key="1">
    <citation type="submission" date="2021-06" db="EMBL/GenBank/DDBJ databases">
        <authorList>
            <person name="Kallberg Y."/>
            <person name="Tangrot J."/>
            <person name="Rosling A."/>
        </authorList>
    </citation>
    <scope>NUCLEOTIDE SEQUENCE</scope>
    <source>
        <strain evidence="1">MA461A</strain>
    </source>
</reference>
<evidence type="ECO:0000313" key="2">
    <source>
        <dbReference type="Proteomes" id="UP000789920"/>
    </source>
</evidence>
<comment type="caution">
    <text evidence="1">The sequence shown here is derived from an EMBL/GenBank/DDBJ whole genome shotgun (WGS) entry which is preliminary data.</text>
</comment>
<dbReference type="Proteomes" id="UP000789920">
    <property type="component" value="Unassembled WGS sequence"/>
</dbReference>
<accession>A0ACA9SG12</accession>
<feature type="non-terminal residue" evidence="1">
    <location>
        <position position="89"/>
    </location>
</feature>
<name>A0ACA9SG12_9GLOM</name>
<sequence length="89" mass="10096">TDKNFGYSSSEALSRVVAHTLLSRVILRATHKNASFLLIPCYRKGWSKTSVIPTGAPTVTCVIEDDTLTDHSEELRLSHKLFRELWFMT</sequence>
<protein>
    <submittedName>
        <fullName evidence="1">36394_t:CDS:1</fullName>
    </submittedName>
</protein>
<dbReference type="EMBL" id="CAJVQC010117352">
    <property type="protein sequence ID" value="CAG8837339.1"/>
    <property type="molecule type" value="Genomic_DNA"/>
</dbReference>